<keyword evidence="2" id="KW-1185">Reference proteome</keyword>
<dbReference type="InterPro" id="IPR016181">
    <property type="entry name" value="Acyl_CoA_acyltransferase"/>
</dbReference>
<evidence type="ECO:0000313" key="2">
    <source>
        <dbReference type="Proteomes" id="UP000694888"/>
    </source>
</evidence>
<name>A0ABM1VUK7_APLCA</name>
<reference evidence="3" key="1">
    <citation type="submission" date="2025-08" db="UniProtKB">
        <authorList>
            <consortium name="RefSeq"/>
        </authorList>
    </citation>
    <scope>IDENTIFICATION</scope>
</reference>
<dbReference type="PROSITE" id="PS51186">
    <property type="entry name" value="GNAT"/>
    <property type="match status" value="1"/>
</dbReference>
<dbReference type="Pfam" id="PF00583">
    <property type="entry name" value="Acetyltransf_1"/>
    <property type="match status" value="1"/>
</dbReference>
<dbReference type="SUPFAM" id="SSF55729">
    <property type="entry name" value="Acyl-CoA N-acyltransferases (Nat)"/>
    <property type="match status" value="1"/>
</dbReference>
<evidence type="ECO:0000259" key="1">
    <source>
        <dbReference type="PROSITE" id="PS51186"/>
    </source>
</evidence>
<dbReference type="PANTHER" id="PTHR47403:SF6">
    <property type="entry name" value="N-ACETYLTRANSFERASE DOMAIN-CONTAINING PROTEIN"/>
    <property type="match status" value="1"/>
</dbReference>
<dbReference type="CDD" id="cd04301">
    <property type="entry name" value="NAT_SF"/>
    <property type="match status" value="1"/>
</dbReference>
<gene>
    <name evidence="3" type="primary">LOC101857412</name>
</gene>
<dbReference type="InterPro" id="IPR000182">
    <property type="entry name" value="GNAT_dom"/>
</dbReference>
<proteinExistence type="predicted"/>
<dbReference type="RefSeq" id="XP_035826099.1">
    <property type="nucleotide sequence ID" value="XM_035970206.1"/>
</dbReference>
<feature type="domain" description="N-acetyltransferase" evidence="1">
    <location>
        <begin position="5"/>
        <end position="151"/>
    </location>
</feature>
<organism evidence="2 3">
    <name type="scientific">Aplysia californica</name>
    <name type="common">California sea hare</name>
    <dbReference type="NCBI Taxonomy" id="6500"/>
    <lineage>
        <taxon>Eukaryota</taxon>
        <taxon>Metazoa</taxon>
        <taxon>Spiralia</taxon>
        <taxon>Lophotrochozoa</taxon>
        <taxon>Mollusca</taxon>
        <taxon>Gastropoda</taxon>
        <taxon>Heterobranchia</taxon>
        <taxon>Euthyneura</taxon>
        <taxon>Tectipleura</taxon>
        <taxon>Aplysiida</taxon>
        <taxon>Aplysioidea</taxon>
        <taxon>Aplysiidae</taxon>
        <taxon>Aplysia</taxon>
    </lineage>
</organism>
<protein>
    <submittedName>
        <fullName evidence="3">Histidine N-acetyltransferase</fullName>
    </submittedName>
</protein>
<dbReference type="PANTHER" id="PTHR47403">
    <property type="entry name" value="LOC100145250 PROTEIN"/>
    <property type="match status" value="1"/>
</dbReference>
<accession>A0ABM1VUK7</accession>
<evidence type="ECO:0000313" key="3">
    <source>
        <dbReference type="RefSeq" id="XP_035826099.1"/>
    </source>
</evidence>
<dbReference type="Gene3D" id="3.40.630.30">
    <property type="match status" value="1"/>
</dbReference>
<dbReference type="GeneID" id="101857412"/>
<dbReference type="Proteomes" id="UP000694888">
    <property type="component" value="Unplaced"/>
</dbReference>
<sequence>MTSEVGIRRARMSDYSAVVDGIGDVYWGRDYLPALYTGFLQDPDCFSFVAEVDGKVVGFYAGELVDNKQTLYKMAGRVKDEYKGQGIITKLSDAIDTEAAKLGTAKREVMACLKETAERLSKGYTQKKGFELIVHVVRQLLKLIILCSTLH</sequence>